<organism evidence="14 15">
    <name type="scientific">Listeria ivanovii (strain ATCC BAA-678 / PAM 55)</name>
    <dbReference type="NCBI Taxonomy" id="881621"/>
    <lineage>
        <taxon>Bacteria</taxon>
        <taxon>Bacillati</taxon>
        <taxon>Bacillota</taxon>
        <taxon>Bacilli</taxon>
        <taxon>Bacillales</taxon>
        <taxon>Listeriaceae</taxon>
        <taxon>Listeria</taxon>
    </lineage>
</organism>
<keyword evidence="3 12" id="KW-0119">Carbohydrate metabolism</keyword>
<evidence type="ECO:0000256" key="7">
    <source>
        <dbReference type="ARBA" id="ARBA00061234"/>
    </source>
</evidence>
<comment type="pathway">
    <text evidence="5">Amino-sugar metabolism; 1,6-anhydro-N-acetylmuramate degradation.</text>
</comment>
<feature type="active site" evidence="12">
    <location>
        <position position="113"/>
    </location>
</feature>
<dbReference type="InterPro" id="IPR005486">
    <property type="entry name" value="Glucokinase_regulatory_CS"/>
</dbReference>
<evidence type="ECO:0000256" key="3">
    <source>
        <dbReference type="ARBA" id="ARBA00023277"/>
    </source>
</evidence>
<dbReference type="Proteomes" id="UP000001286">
    <property type="component" value="Chromosome"/>
</dbReference>
<dbReference type="PROSITE" id="PS01272">
    <property type="entry name" value="GCKR"/>
    <property type="match status" value="1"/>
</dbReference>
<dbReference type="GO" id="GO:0046348">
    <property type="term" value="P:amino sugar catabolic process"/>
    <property type="evidence" value="ECO:0007669"/>
    <property type="project" value="InterPro"/>
</dbReference>
<dbReference type="KEGG" id="liv:LIV_1631"/>
<dbReference type="Gene3D" id="1.10.8.1080">
    <property type="match status" value="1"/>
</dbReference>
<dbReference type="NCBIfam" id="TIGR00274">
    <property type="entry name" value="N-acetylmuramic acid 6-phosphate etherase"/>
    <property type="match status" value="1"/>
</dbReference>
<evidence type="ECO:0000256" key="4">
    <source>
        <dbReference type="ARBA" id="ARBA00051747"/>
    </source>
</evidence>
<name>G2ZAE0_LISIP</name>
<dbReference type="GeneID" id="57076612"/>
<accession>G2ZAE0</accession>
<dbReference type="InterPro" id="IPR046348">
    <property type="entry name" value="SIS_dom_sf"/>
</dbReference>
<reference evidence="14 15" key="1">
    <citation type="journal article" date="2011" name="J. Bacteriol.">
        <title>Complete genome sequence of the animal pathogen Listeria ivanovii, which provides insights into host specificities and evolution of the genus Listeria.</title>
        <authorList>
            <person name="Buchrieser C."/>
            <person name="Rusniok C."/>
            <person name="Garrido P."/>
            <person name="Hain T."/>
            <person name="Scortti M."/>
            <person name="Lampidis R."/>
            <person name="Karst U."/>
            <person name="Chakraborty T."/>
            <person name="Cossart P."/>
            <person name="Kreft J."/>
            <person name="Vazquez-Boland J.A."/>
            <person name="Goebel W."/>
            <person name="Glaser P."/>
        </authorList>
    </citation>
    <scope>NUCLEOTIDE SEQUENCE [LARGE SCALE GENOMIC DNA]</scope>
    <source>
        <strain evidence="15">ATCC BAA-678 / PAM 55</strain>
    </source>
</reference>
<dbReference type="RefSeq" id="WP_014093017.1">
    <property type="nucleotide sequence ID" value="NC_016011.1"/>
</dbReference>
<dbReference type="FunFam" id="1.10.8.1080:FF:000001">
    <property type="entry name" value="N-acetylmuramic acid 6-phosphate etherase"/>
    <property type="match status" value="1"/>
</dbReference>
<dbReference type="GO" id="GO:0016803">
    <property type="term" value="F:ether hydrolase activity"/>
    <property type="evidence" value="ECO:0007669"/>
    <property type="project" value="TreeGrafter"/>
</dbReference>
<dbReference type="GO" id="GO:0016835">
    <property type="term" value="F:carbon-oxygen lyase activity"/>
    <property type="evidence" value="ECO:0007669"/>
    <property type="project" value="UniProtKB-UniRule"/>
</dbReference>
<evidence type="ECO:0000256" key="10">
    <source>
        <dbReference type="ARBA" id="ARBA00077905"/>
    </source>
</evidence>
<dbReference type="AlphaFoldDB" id="G2ZAE0"/>
<evidence type="ECO:0000256" key="5">
    <source>
        <dbReference type="ARBA" id="ARBA00060595"/>
    </source>
</evidence>
<dbReference type="PROSITE" id="PS51464">
    <property type="entry name" value="SIS"/>
    <property type="match status" value="1"/>
</dbReference>
<dbReference type="InterPro" id="IPR005488">
    <property type="entry name" value="Etherase_MurQ"/>
</dbReference>
<evidence type="ECO:0000256" key="6">
    <source>
        <dbReference type="ARBA" id="ARBA00060672"/>
    </source>
</evidence>
<dbReference type="EC" id="4.2.1.126" evidence="8 12"/>
<dbReference type="HAMAP" id="MF_00068">
    <property type="entry name" value="MurQ"/>
    <property type="match status" value="1"/>
</dbReference>
<evidence type="ECO:0000256" key="12">
    <source>
        <dbReference type="HAMAP-Rule" id="MF_00068"/>
    </source>
</evidence>
<dbReference type="NCBIfam" id="NF003915">
    <property type="entry name" value="PRK05441.1"/>
    <property type="match status" value="1"/>
</dbReference>
<dbReference type="SUPFAM" id="SSF53697">
    <property type="entry name" value="SIS domain"/>
    <property type="match status" value="1"/>
</dbReference>
<dbReference type="UniPathway" id="UPA00342"/>
<comment type="subunit">
    <text evidence="1 12">Homodimer.</text>
</comment>
<dbReference type="NCBIfam" id="NF009222">
    <property type="entry name" value="PRK12570.1"/>
    <property type="match status" value="1"/>
</dbReference>
<comment type="pathway">
    <text evidence="12">Amino-sugar metabolism; N-acetylmuramate degradation.</text>
</comment>
<comment type="catalytic activity">
    <reaction evidence="4 12">
        <text>N-acetyl-D-muramate 6-phosphate + H2O = N-acetyl-D-glucosamine 6-phosphate + (R)-lactate</text>
        <dbReference type="Rhea" id="RHEA:26410"/>
        <dbReference type="ChEBI" id="CHEBI:15377"/>
        <dbReference type="ChEBI" id="CHEBI:16004"/>
        <dbReference type="ChEBI" id="CHEBI:57513"/>
        <dbReference type="ChEBI" id="CHEBI:58722"/>
        <dbReference type="EC" id="4.2.1.126"/>
    </reaction>
</comment>
<keyword evidence="2 12" id="KW-0456">Lyase</keyword>
<dbReference type="Gene3D" id="3.40.50.10490">
    <property type="entry name" value="Glucose-6-phosphate isomerase like protein, domain 1"/>
    <property type="match status" value="1"/>
</dbReference>
<dbReference type="Pfam" id="PF22645">
    <property type="entry name" value="GKRP_SIS_N"/>
    <property type="match status" value="1"/>
</dbReference>
<comment type="pathway">
    <text evidence="6">Cell wall biogenesis.</text>
</comment>
<evidence type="ECO:0000256" key="11">
    <source>
        <dbReference type="ARBA" id="ARBA00084049"/>
    </source>
</evidence>
<dbReference type="GO" id="GO:0097173">
    <property type="term" value="P:N-acetylmuramic acid catabolic process"/>
    <property type="evidence" value="ECO:0007669"/>
    <property type="project" value="UniProtKB-UniPathway"/>
</dbReference>
<evidence type="ECO:0000313" key="14">
    <source>
        <dbReference type="EMBL" id="CBW86118.1"/>
    </source>
</evidence>
<evidence type="ECO:0000256" key="2">
    <source>
        <dbReference type="ARBA" id="ARBA00023239"/>
    </source>
</evidence>
<proteinExistence type="inferred from homology"/>
<evidence type="ECO:0000313" key="15">
    <source>
        <dbReference type="Proteomes" id="UP000001286"/>
    </source>
</evidence>
<dbReference type="FunFam" id="3.40.50.10490:FF:000014">
    <property type="entry name" value="N-acetylmuramic acid 6-phosphate etherase"/>
    <property type="match status" value="1"/>
</dbReference>
<dbReference type="PANTHER" id="PTHR10088">
    <property type="entry name" value="GLUCOKINASE REGULATORY PROTEIN"/>
    <property type="match status" value="1"/>
</dbReference>
<dbReference type="PANTHER" id="PTHR10088:SF4">
    <property type="entry name" value="GLUCOKINASE REGULATORY PROTEIN"/>
    <property type="match status" value="1"/>
</dbReference>
<dbReference type="eggNOG" id="COG2103">
    <property type="taxonomic scope" value="Bacteria"/>
</dbReference>
<sequence length="294" mass="31945">MLEKLTTEKRNKRTMQLDQLSTEEILAIMNQEDQTVPTTITPLLPVIQKIVDRIVEQMQSGGRLIYIGAGTSGRLGVLDAAECVPTFGTNPQDVISLIAGGKDAFTKVMEGAEDHEEFAEQDLKKIALASKDFIIGISASGRTPYVIGALRYAKKLDCPSAAISCNKDAEISAWADFAIELEVGAEILTGSTRLKAGTAQKLVLNMISTASMIGIGKVYKNLMVDVQPTNKKLEERAKRIIMEATECSLETAAKYYQLADKHVKAAIVMILTGCHLAEAEEKLKLAGGFVRKVI</sequence>
<comment type="similarity">
    <text evidence="7 12">Belongs to the GCKR-like family. MurNAc-6-P etherase subfamily.</text>
</comment>
<evidence type="ECO:0000256" key="9">
    <source>
        <dbReference type="ARBA" id="ARBA00070061"/>
    </source>
</evidence>
<dbReference type="OrthoDB" id="9813395at2"/>
<dbReference type="InterPro" id="IPR040190">
    <property type="entry name" value="MURQ/GCKR"/>
</dbReference>
<feature type="active site" description="Proton donor" evidence="12">
    <location>
        <position position="82"/>
    </location>
</feature>
<evidence type="ECO:0000256" key="1">
    <source>
        <dbReference type="ARBA" id="ARBA00011738"/>
    </source>
</evidence>
<evidence type="ECO:0000259" key="13">
    <source>
        <dbReference type="PROSITE" id="PS51464"/>
    </source>
</evidence>
<dbReference type="InterPro" id="IPR001347">
    <property type="entry name" value="SIS_dom"/>
</dbReference>
<protein>
    <recommendedName>
        <fullName evidence="9 12">N-acetylmuramic acid 6-phosphate etherase</fullName>
        <shortName evidence="12">MurNAc-6-P etherase</shortName>
        <ecNumber evidence="8 12">4.2.1.126</ecNumber>
    </recommendedName>
    <alternativeName>
        <fullName evidence="11 12">N-acetylmuramic acid 6-phosphate hydrolase</fullName>
    </alternativeName>
    <alternativeName>
        <fullName evidence="10 12">N-acetylmuramic acid 6-phosphate lyase</fullName>
    </alternativeName>
</protein>
<dbReference type="GO" id="GO:0009254">
    <property type="term" value="P:peptidoglycan turnover"/>
    <property type="evidence" value="ECO:0007669"/>
    <property type="project" value="TreeGrafter"/>
</dbReference>
<evidence type="ECO:0000256" key="8">
    <source>
        <dbReference type="ARBA" id="ARBA00067056"/>
    </source>
</evidence>
<dbReference type="CDD" id="cd05007">
    <property type="entry name" value="SIS_Etherase"/>
    <property type="match status" value="1"/>
</dbReference>
<gene>
    <name evidence="12" type="primary">murQ</name>
    <name evidence="14" type="ordered locus">LIV_1631</name>
</gene>
<dbReference type="HOGENOM" id="CLU_049049_1_1_9"/>
<dbReference type="EMBL" id="FR687253">
    <property type="protein sequence ID" value="CBW86118.1"/>
    <property type="molecule type" value="Genomic_DNA"/>
</dbReference>
<comment type="function">
    <text evidence="12">Specifically catalyzes the cleavage of the D-lactyl ether substituent of MurNAc 6-phosphate, producing GlcNAc 6-phosphate and D-lactate.</text>
</comment>
<comment type="miscellaneous">
    <text evidence="12">A lyase-type mechanism (elimination/hydration) is suggested for the cleavage of the lactyl ether bond of MurNAc 6-phosphate, with the formation of an alpha,beta-unsaturated aldehyde intermediate with (E)-stereochemistry, followed by the syn addition of water to give product.</text>
</comment>
<dbReference type="GO" id="GO:0097367">
    <property type="term" value="F:carbohydrate derivative binding"/>
    <property type="evidence" value="ECO:0007669"/>
    <property type="project" value="InterPro"/>
</dbReference>
<feature type="domain" description="SIS" evidence="13">
    <location>
        <begin position="54"/>
        <end position="217"/>
    </location>
</feature>